<evidence type="ECO:0000256" key="11">
    <source>
        <dbReference type="ARBA" id="ARBA00023204"/>
    </source>
</evidence>
<dbReference type="GO" id="GO:0005675">
    <property type="term" value="C:transcription factor TFIIH holo complex"/>
    <property type="evidence" value="ECO:0007669"/>
    <property type="project" value="UniProtKB-UniRule"/>
</dbReference>
<proteinExistence type="inferred from homology"/>
<dbReference type="PANTHER" id="PTHR12831:SF0">
    <property type="entry name" value="GENERAL TRANSCRIPTION FACTOR IIH SUBUNIT 3"/>
    <property type="match status" value="1"/>
</dbReference>
<keyword evidence="6 14" id="KW-0227">DNA damage</keyword>
<evidence type="ECO:0000256" key="3">
    <source>
        <dbReference type="ARBA" id="ARBA00005273"/>
    </source>
</evidence>
<evidence type="ECO:0000313" key="16">
    <source>
        <dbReference type="EMBL" id="KAJ2899350.1"/>
    </source>
</evidence>
<evidence type="ECO:0000256" key="13">
    <source>
        <dbReference type="ARBA" id="ARBA00033341"/>
    </source>
</evidence>
<comment type="caution">
    <text evidence="16">The sequence shown here is derived from an EMBL/GenBank/DDBJ whole genome shotgun (WGS) entry which is preliminary data.</text>
</comment>
<comment type="similarity">
    <text evidence="3 14">Belongs to the TFB4 family.</text>
</comment>
<dbReference type="InterPro" id="IPR004600">
    <property type="entry name" value="TFIIH_Tfb4/GTF2H3"/>
</dbReference>
<evidence type="ECO:0000313" key="17">
    <source>
        <dbReference type="Proteomes" id="UP001201980"/>
    </source>
</evidence>
<comment type="function">
    <text evidence="1 14">Component of the general transcription and DNA repair factor IIH (TFIIH) core complex, which is involved in general and transcription-coupled nucleotide excision repair (NER) of damaged DNA and, when complexed to TFIIK, in RNA transcription by RNA polymerase II. In NER, TFIIH acts by opening DNA around the lesion to allow the excision of the damaged oligonucleotide and its replacement by a new DNA fragment. In transcription, TFIIH has an essential role in transcription initiation. When the pre-initiation complex (PIC) has been established, TFIIH is required for promoter opening and promoter escape. Phosphorylation of the C-terminal tail (CTD) of the largest subunit of RNA polymerase II by the kinase module TFIIK controls the initiation of transcription.</text>
</comment>
<evidence type="ECO:0000256" key="4">
    <source>
        <dbReference type="ARBA" id="ARBA00021280"/>
    </source>
</evidence>
<keyword evidence="10 14" id="KW-0804">Transcription</keyword>
<gene>
    <name evidence="16" type="ORF">MKZ38_003279</name>
</gene>
<protein>
    <recommendedName>
        <fullName evidence="4 14">General transcription and DNA repair factor IIH subunit TFB4</fullName>
        <shortName evidence="14">TFIIH subunit TFB4</shortName>
    </recommendedName>
    <alternativeName>
        <fullName evidence="13 14">RNA polymerase II transcription factor B subunit 4</fullName>
    </alternativeName>
</protein>
<evidence type="ECO:0000256" key="15">
    <source>
        <dbReference type="SAM" id="MobiDB-lite"/>
    </source>
</evidence>
<feature type="region of interest" description="Disordered" evidence="15">
    <location>
        <begin position="85"/>
        <end position="110"/>
    </location>
</feature>
<evidence type="ECO:0000256" key="10">
    <source>
        <dbReference type="ARBA" id="ARBA00023163"/>
    </source>
</evidence>
<reference evidence="16" key="1">
    <citation type="submission" date="2022-07" db="EMBL/GenBank/DDBJ databases">
        <title>Draft genome sequence of Zalerion maritima ATCC 34329, a (micro)plastics degrading marine fungus.</title>
        <authorList>
            <person name="Paco A."/>
            <person name="Goncalves M.F.M."/>
            <person name="Rocha-Santos T.A.P."/>
            <person name="Alves A."/>
        </authorList>
    </citation>
    <scope>NUCLEOTIDE SEQUENCE</scope>
    <source>
        <strain evidence="16">ATCC 34329</strain>
    </source>
</reference>
<dbReference type="GO" id="GO:0000439">
    <property type="term" value="C:transcription factor TFIIH core complex"/>
    <property type="evidence" value="ECO:0007669"/>
    <property type="project" value="UniProtKB-UniRule"/>
</dbReference>
<dbReference type="GO" id="GO:0006289">
    <property type="term" value="P:nucleotide-excision repair"/>
    <property type="evidence" value="ECO:0007669"/>
    <property type="project" value="UniProtKB-UniRule"/>
</dbReference>
<keyword evidence="5 14" id="KW-0479">Metal-binding</keyword>
<evidence type="ECO:0000256" key="7">
    <source>
        <dbReference type="ARBA" id="ARBA00022771"/>
    </source>
</evidence>
<organism evidence="16 17">
    <name type="scientific">Zalerion maritima</name>
    <dbReference type="NCBI Taxonomy" id="339359"/>
    <lineage>
        <taxon>Eukaryota</taxon>
        <taxon>Fungi</taxon>
        <taxon>Dikarya</taxon>
        <taxon>Ascomycota</taxon>
        <taxon>Pezizomycotina</taxon>
        <taxon>Sordariomycetes</taxon>
        <taxon>Lulworthiomycetidae</taxon>
        <taxon>Lulworthiales</taxon>
        <taxon>Lulworthiaceae</taxon>
        <taxon>Zalerion</taxon>
    </lineage>
</organism>
<keyword evidence="17" id="KW-1185">Reference proteome</keyword>
<feature type="compositionally biased region" description="Basic and acidic residues" evidence="15">
    <location>
        <begin position="96"/>
        <end position="110"/>
    </location>
</feature>
<feature type="region of interest" description="Disordered" evidence="15">
    <location>
        <begin position="388"/>
        <end position="415"/>
    </location>
</feature>
<evidence type="ECO:0000256" key="6">
    <source>
        <dbReference type="ARBA" id="ARBA00022763"/>
    </source>
</evidence>
<dbReference type="InterPro" id="IPR036465">
    <property type="entry name" value="vWFA_dom_sf"/>
</dbReference>
<dbReference type="GO" id="GO:0008270">
    <property type="term" value="F:zinc ion binding"/>
    <property type="evidence" value="ECO:0007669"/>
    <property type="project" value="UniProtKB-KW"/>
</dbReference>
<dbReference type="Proteomes" id="UP001201980">
    <property type="component" value="Unassembled WGS sequence"/>
</dbReference>
<dbReference type="Gene3D" id="3.40.50.410">
    <property type="entry name" value="von Willebrand factor, type A domain"/>
    <property type="match status" value="1"/>
</dbReference>
<dbReference type="GO" id="GO:0006355">
    <property type="term" value="P:regulation of DNA-templated transcription"/>
    <property type="evidence" value="ECO:0007669"/>
    <property type="project" value="InterPro"/>
</dbReference>
<keyword evidence="8 14" id="KW-0862">Zinc</keyword>
<accession>A0AAD5RNQ2</accession>
<evidence type="ECO:0000256" key="2">
    <source>
        <dbReference type="ARBA" id="ARBA00004123"/>
    </source>
</evidence>
<dbReference type="Pfam" id="PF03850">
    <property type="entry name" value="Tfb4"/>
    <property type="match status" value="2"/>
</dbReference>
<evidence type="ECO:0000256" key="9">
    <source>
        <dbReference type="ARBA" id="ARBA00023015"/>
    </source>
</evidence>
<keyword evidence="9 14" id="KW-0805">Transcription regulation</keyword>
<comment type="subcellular location">
    <subcellularLocation>
        <location evidence="2 14">Nucleus</location>
    </subcellularLocation>
</comment>
<keyword evidence="11 14" id="KW-0234">DNA repair</keyword>
<dbReference type="PANTHER" id="PTHR12831">
    <property type="entry name" value="TRANSCRIPTION INITIATION FACTOR IIH TFIIH , POLYPEPTIDE 3-RELATED"/>
    <property type="match status" value="1"/>
</dbReference>
<evidence type="ECO:0000256" key="1">
    <source>
        <dbReference type="ARBA" id="ARBA00002817"/>
    </source>
</evidence>
<name>A0AAD5RNQ2_9PEZI</name>
<evidence type="ECO:0000256" key="8">
    <source>
        <dbReference type="ARBA" id="ARBA00022833"/>
    </source>
</evidence>
<evidence type="ECO:0000256" key="14">
    <source>
        <dbReference type="RuleBase" id="RU368090"/>
    </source>
</evidence>
<dbReference type="EMBL" id="JAKWBI020000200">
    <property type="protein sequence ID" value="KAJ2899350.1"/>
    <property type="molecule type" value="Genomic_DNA"/>
</dbReference>
<sequence length="415" mass="43366">MNLKKESGADIDGSEHYHTEKDQIPSLLTVILDTNPRAWAALSRTLPQDKAVANILAFLNIHLSYSSLHQVAVIASHPTCAKWLYPSPPPPPGSDVEMRDGPPSSRKADTANKYDIFSQVEIAVISSLRRLNEASTSEDLGSTNTQMSGALTLALAHTNKANTLLLANMGGADSGGASGGGTGRGNSGMAMHALNARILIISVSDASPSQYIATMNSVFAASHAKVSIDVLALRGDTACSRPPPATTVAPAFTNSSNGVPAAVEAASGRTTFLQQAADITGGTYLSVPNAVDAAGLLSFLMFGFADSETRRGLIPPTQDSVDFRAACFCHRRVIATGFVCSICLSIFCSIPAEKAADISPGNAVECLTCGSNLVLGFYGDKPAVIPRRKRKRKRGVNGVGREESGSLAGTPRPGQ</sequence>
<evidence type="ECO:0000256" key="12">
    <source>
        <dbReference type="ARBA" id="ARBA00023242"/>
    </source>
</evidence>
<dbReference type="AlphaFoldDB" id="A0AAD5RNQ2"/>
<evidence type="ECO:0000256" key="5">
    <source>
        <dbReference type="ARBA" id="ARBA00022723"/>
    </source>
</evidence>
<keyword evidence="12 14" id="KW-0539">Nucleus</keyword>
<keyword evidence="7 14" id="KW-0863">Zinc-finger</keyword>
<comment type="subunit">
    <text evidence="14">Component of the 7-subunit TFIIH core complex composed of XPB/SSL2, XPD/RAD3, SSL1, TFB1, TFB2, TFB4 and TFB5, which is active in NER. The core complex associates with the 3-subunit CTD-kinase module TFIIK composed of CCL1, KIN28 and TFB3 to form the 10-subunit holoenzyme (holo-TFIIH) active in transcription.</text>
</comment>